<dbReference type="PANTHER" id="PTHR43298">
    <property type="entry name" value="MULTIDRUG RESISTANCE PROTEIN NORM-RELATED"/>
    <property type="match status" value="1"/>
</dbReference>
<feature type="transmembrane region" description="Helical" evidence="10">
    <location>
        <begin position="317"/>
        <end position="335"/>
    </location>
</feature>
<dbReference type="NCBIfam" id="NF001214">
    <property type="entry name" value="PRK00187.1"/>
    <property type="match status" value="1"/>
</dbReference>
<dbReference type="PIRSF" id="PIRSF006603">
    <property type="entry name" value="DinF"/>
    <property type="match status" value="1"/>
</dbReference>
<feature type="transmembrane region" description="Helical" evidence="10">
    <location>
        <begin position="159"/>
        <end position="179"/>
    </location>
</feature>
<accession>A0ABR6V618</accession>
<dbReference type="EMBL" id="JABWRS010000006">
    <property type="protein sequence ID" value="MBC3475891.1"/>
    <property type="molecule type" value="Genomic_DNA"/>
</dbReference>
<evidence type="ECO:0000256" key="2">
    <source>
        <dbReference type="ARBA" id="ARBA00022448"/>
    </source>
</evidence>
<keyword evidence="6 10" id="KW-1133">Transmembrane helix</keyword>
<sequence length="465" mass="49246">MHVAPATELKALLRLAGPLIASQLAHMLMVLTDTLMMARISPQALAGGGLGAASYSFVSIFCLGVIAAVGTLVAIRKGANDIEGATRLAQNGLWLAWGLALVAALVLWNLEPVLLLFGQKPENVASAAEFLTLLPLALPGYLTFMALRGFTSALGRSTPVMVISLVGTVLNYLFNVALIEGMFGLPKLGLMGIGLVTAVVSMGMAIALALYIHWHPAYTPYPLRRGLSRPSLPALRELWRLGLPIGGTYMVEVGLFAFAALCMGVLGSTELAAHQIALQIVSTAFMVPTGLSYAVTMRVGLYYGADNLLAARSAGRVGIGFGAMIMFAFAALFWLRPEMLVGLFIDGDDPAFAAIYQLAVSLLMVAAWFELFDGVQTIAMGSIRGLKDAKTTFLIGLCCYWLVGAPAAWLLTFTLGGGAVGVWWGLALGLACASVALTIGFEWRMKRLLKSRAPTLAGQLVHGPR</sequence>
<keyword evidence="8 10" id="KW-0472">Membrane</keyword>
<dbReference type="InterPro" id="IPR048279">
    <property type="entry name" value="MdtK-like"/>
</dbReference>
<dbReference type="Proteomes" id="UP000628086">
    <property type="component" value="Unassembled WGS sequence"/>
</dbReference>
<comment type="subcellular location">
    <subcellularLocation>
        <location evidence="1">Cell inner membrane</location>
        <topology evidence="1">Multi-pass membrane protein</topology>
    </subcellularLocation>
</comment>
<keyword evidence="2" id="KW-0813">Transport</keyword>
<keyword evidence="7" id="KW-0406">Ion transport</keyword>
<evidence type="ECO:0000313" key="12">
    <source>
        <dbReference type="Proteomes" id="UP000628086"/>
    </source>
</evidence>
<proteinExistence type="predicted"/>
<evidence type="ECO:0000256" key="6">
    <source>
        <dbReference type="ARBA" id="ARBA00022989"/>
    </source>
</evidence>
<dbReference type="Pfam" id="PF01554">
    <property type="entry name" value="MatE"/>
    <property type="match status" value="2"/>
</dbReference>
<organism evidence="11 12">
    <name type="scientific">Pseudomonas taiwanensis</name>
    <dbReference type="NCBI Taxonomy" id="470150"/>
    <lineage>
        <taxon>Bacteria</taxon>
        <taxon>Pseudomonadati</taxon>
        <taxon>Pseudomonadota</taxon>
        <taxon>Gammaproteobacteria</taxon>
        <taxon>Pseudomonadales</taxon>
        <taxon>Pseudomonadaceae</taxon>
        <taxon>Pseudomonas</taxon>
    </lineage>
</organism>
<evidence type="ECO:0000256" key="4">
    <source>
        <dbReference type="ARBA" id="ARBA00022475"/>
    </source>
</evidence>
<dbReference type="PANTHER" id="PTHR43298:SF2">
    <property type="entry name" value="FMN_FAD EXPORTER YEEO-RELATED"/>
    <property type="match status" value="1"/>
</dbReference>
<evidence type="ECO:0000256" key="10">
    <source>
        <dbReference type="SAM" id="Phobius"/>
    </source>
</evidence>
<feature type="transmembrane region" description="Helical" evidence="10">
    <location>
        <begin position="52"/>
        <end position="73"/>
    </location>
</feature>
<keyword evidence="5 10" id="KW-0812">Transmembrane</keyword>
<reference evidence="11 12" key="1">
    <citation type="journal article" date="2020" name="Microorganisms">
        <title>Reliable Identification of Environmental Pseudomonas Isolates Using the rpoD Gene.</title>
        <authorList>
            <consortium name="The Broad Institute Genome Sequencing Platform"/>
            <person name="Girard L."/>
            <person name="Lood C."/>
            <person name="Rokni-Zadeh H."/>
            <person name="van Noort V."/>
            <person name="Lavigne R."/>
            <person name="De Mot R."/>
        </authorList>
    </citation>
    <scope>NUCLEOTIDE SEQUENCE [LARGE SCALE GENOMIC DNA]</scope>
    <source>
        <strain evidence="11 12">RW7P2</strain>
    </source>
</reference>
<name>A0ABR6V618_9PSED</name>
<keyword evidence="12" id="KW-1185">Reference proteome</keyword>
<evidence type="ECO:0000256" key="9">
    <source>
        <dbReference type="ARBA" id="ARBA00031636"/>
    </source>
</evidence>
<keyword evidence="4" id="KW-1003">Cell membrane</keyword>
<feature type="transmembrane region" description="Helical" evidence="10">
    <location>
        <begin position="93"/>
        <end position="110"/>
    </location>
</feature>
<feature type="transmembrane region" description="Helical" evidence="10">
    <location>
        <begin position="422"/>
        <end position="443"/>
    </location>
</feature>
<evidence type="ECO:0000256" key="8">
    <source>
        <dbReference type="ARBA" id="ARBA00023136"/>
    </source>
</evidence>
<keyword evidence="3" id="KW-0050">Antiport</keyword>
<feature type="transmembrane region" description="Helical" evidence="10">
    <location>
        <begin position="12"/>
        <end position="32"/>
    </location>
</feature>
<feature type="transmembrane region" description="Helical" evidence="10">
    <location>
        <begin position="393"/>
        <end position="416"/>
    </location>
</feature>
<evidence type="ECO:0000256" key="1">
    <source>
        <dbReference type="ARBA" id="ARBA00004429"/>
    </source>
</evidence>
<protein>
    <recommendedName>
        <fullName evidence="9">Multidrug-efflux transporter</fullName>
    </recommendedName>
</protein>
<evidence type="ECO:0000256" key="7">
    <source>
        <dbReference type="ARBA" id="ARBA00023065"/>
    </source>
</evidence>
<feature type="transmembrane region" description="Helical" evidence="10">
    <location>
        <begin position="355"/>
        <end position="372"/>
    </location>
</feature>
<comment type="caution">
    <text evidence="11">The sequence shown here is derived from an EMBL/GenBank/DDBJ whole genome shotgun (WGS) entry which is preliminary data.</text>
</comment>
<dbReference type="InterPro" id="IPR050222">
    <property type="entry name" value="MATE_MdtK"/>
</dbReference>
<dbReference type="InterPro" id="IPR002528">
    <property type="entry name" value="MATE_fam"/>
</dbReference>
<feature type="transmembrane region" description="Helical" evidence="10">
    <location>
        <begin position="191"/>
        <end position="214"/>
    </location>
</feature>
<dbReference type="RefSeq" id="WP_023383008.1">
    <property type="nucleotide sequence ID" value="NZ_JABWRR010000004.1"/>
</dbReference>
<feature type="transmembrane region" description="Helical" evidence="10">
    <location>
        <begin position="130"/>
        <end position="147"/>
    </location>
</feature>
<evidence type="ECO:0000256" key="3">
    <source>
        <dbReference type="ARBA" id="ARBA00022449"/>
    </source>
</evidence>
<dbReference type="NCBIfam" id="TIGR00797">
    <property type="entry name" value="matE"/>
    <property type="match status" value="1"/>
</dbReference>
<feature type="transmembrane region" description="Helical" evidence="10">
    <location>
        <begin position="272"/>
        <end position="296"/>
    </location>
</feature>
<evidence type="ECO:0000313" key="11">
    <source>
        <dbReference type="EMBL" id="MBC3475891.1"/>
    </source>
</evidence>
<feature type="transmembrane region" description="Helical" evidence="10">
    <location>
        <begin position="241"/>
        <end position="266"/>
    </location>
</feature>
<evidence type="ECO:0000256" key="5">
    <source>
        <dbReference type="ARBA" id="ARBA00022692"/>
    </source>
</evidence>
<gene>
    <name evidence="11" type="ORF">HU747_09805</name>
</gene>
<dbReference type="CDD" id="cd13131">
    <property type="entry name" value="MATE_NorM_like"/>
    <property type="match status" value="1"/>
</dbReference>